<dbReference type="Proteomes" id="UP001209229">
    <property type="component" value="Unassembled WGS sequence"/>
</dbReference>
<dbReference type="Pfam" id="PF08388">
    <property type="entry name" value="GIIM"/>
    <property type="match status" value="1"/>
</dbReference>
<keyword evidence="3" id="KW-1185">Reference proteome</keyword>
<sequence length="38" mass="4705">MSFDERIQKLLEIQRGWINYFKHANIITKLEKLDGWLR</sequence>
<organism evidence="2 3">
    <name type="scientific">Plebeiibacterium sediminum</name>
    <dbReference type="NCBI Taxonomy" id="2992112"/>
    <lineage>
        <taxon>Bacteria</taxon>
        <taxon>Pseudomonadati</taxon>
        <taxon>Bacteroidota</taxon>
        <taxon>Bacteroidia</taxon>
        <taxon>Marinilabiliales</taxon>
        <taxon>Marinilabiliaceae</taxon>
        <taxon>Plebeiibacterium</taxon>
    </lineage>
</organism>
<dbReference type="AlphaFoldDB" id="A0AAE3MAL3"/>
<accession>A0AAE3MAL3</accession>
<name>A0AAE3MAL3_9BACT</name>
<evidence type="ECO:0000259" key="1">
    <source>
        <dbReference type="Pfam" id="PF08388"/>
    </source>
</evidence>
<protein>
    <recommendedName>
        <fullName evidence="1">Group II intron maturase-specific domain-containing protein</fullName>
    </recommendedName>
</protein>
<evidence type="ECO:0000313" key="3">
    <source>
        <dbReference type="Proteomes" id="UP001209229"/>
    </source>
</evidence>
<dbReference type="InterPro" id="IPR013597">
    <property type="entry name" value="Mat_intron_G2"/>
</dbReference>
<proteinExistence type="predicted"/>
<evidence type="ECO:0000313" key="2">
    <source>
        <dbReference type="EMBL" id="MCW3789830.1"/>
    </source>
</evidence>
<dbReference type="RefSeq" id="WP_363321662.1">
    <property type="nucleotide sequence ID" value="NZ_JAPDPJ010000277.1"/>
</dbReference>
<gene>
    <name evidence="2" type="ORF">OM075_25475</name>
</gene>
<dbReference type="EMBL" id="JAPDPJ010000277">
    <property type="protein sequence ID" value="MCW3789830.1"/>
    <property type="molecule type" value="Genomic_DNA"/>
</dbReference>
<feature type="non-terminal residue" evidence="2">
    <location>
        <position position="38"/>
    </location>
</feature>
<feature type="domain" description="Group II intron maturase-specific" evidence="1">
    <location>
        <begin position="2"/>
        <end position="38"/>
    </location>
</feature>
<comment type="caution">
    <text evidence="2">The sequence shown here is derived from an EMBL/GenBank/DDBJ whole genome shotgun (WGS) entry which is preliminary data.</text>
</comment>
<reference evidence="2" key="1">
    <citation type="submission" date="2022-10" db="EMBL/GenBank/DDBJ databases">
        <authorList>
            <person name="Yu W.X."/>
        </authorList>
    </citation>
    <scope>NUCLEOTIDE SEQUENCE</scope>
    <source>
        <strain evidence="2">AAT</strain>
    </source>
</reference>